<gene>
    <name evidence="1" type="ORF">KQI89_05155</name>
</gene>
<keyword evidence="2" id="KW-1185">Reference proteome</keyword>
<organism evidence="1 2">
    <name type="scientific">Clostridium simiarum</name>
    <dbReference type="NCBI Taxonomy" id="2841506"/>
    <lineage>
        <taxon>Bacteria</taxon>
        <taxon>Bacillati</taxon>
        <taxon>Bacillota</taxon>
        <taxon>Clostridia</taxon>
        <taxon>Eubacteriales</taxon>
        <taxon>Clostridiaceae</taxon>
        <taxon>Clostridium</taxon>
    </lineage>
</organism>
<dbReference type="RefSeq" id="WP_032122065.1">
    <property type="nucleotide sequence ID" value="NZ_JAHLQL010000001.1"/>
</dbReference>
<sequence length="87" mass="10212">MNKFEFYERFKDLEHMKNVVAGEKRIEEIIEDKQSCLGHRKVGERNYHIFYLSPSEFAVFYHGGGIDSIYTSESLGDVLNYVNTIEE</sequence>
<protein>
    <submittedName>
        <fullName evidence="1">Uncharacterized protein</fullName>
    </submittedName>
</protein>
<accession>A0ABS6EYE2</accession>
<dbReference type="Proteomes" id="UP000736583">
    <property type="component" value="Unassembled WGS sequence"/>
</dbReference>
<proteinExistence type="predicted"/>
<reference evidence="1 2" key="1">
    <citation type="submission" date="2021-06" db="EMBL/GenBank/DDBJ databases">
        <authorList>
            <person name="Sun Q."/>
            <person name="Li D."/>
        </authorList>
    </citation>
    <scope>NUCLEOTIDE SEQUENCE [LARGE SCALE GENOMIC DNA]</scope>
    <source>
        <strain evidence="1 2">MSJ-4</strain>
    </source>
</reference>
<evidence type="ECO:0000313" key="2">
    <source>
        <dbReference type="Proteomes" id="UP000736583"/>
    </source>
</evidence>
<comment type="caution">
    <text evidence="1">The sequence shown here is derived from an EMBL/GenBank/DDBJ whole genome shotgun (WGS) entry which is preliminary data.</text>
</comment>
<dbReference type="EMBL" id="JAHLQL010000001">
    <property type="protein sequence ID" value="MBU5591145.1"/>
    <property type="molecule type" value="Genomic_DNA"/>
</dbReference>
<evidence type="ECO:0000313" key="1">
    <source>
        <dbReference type="EMBL" id="MBU5591145.1"/>
    </source>
</evidence>
<name>A0ABS6EYE2_9CLOT</name>